<feature type="compositionally biased region" description="Pro residues" evidence="1">
    <location>
        <begin position="75"/>
        <end position="85"/>
    </location>
</feature>
<dbReference type="Proteomes" id="UP001432039">
    <property type="component" value="Chromosome"/>
</dbReference>
<reference evidence="2" key="1">
    <citation type="submission" date="2022-10" db="EMBL/GenBank/DDBJ databases">
        <title>The complete genomes of actinobacterial strains from the NBC collection.</title>
        <authorList>
            <person name="Joergensen T.S."/>
            <person name="Alvarez Arevalo M."/>
            <person name="Sterndorff E.B."/>
            <person name="Faurdal D."/>
            <person name="Vuksanovic O."/>
            <person name="Mourched A.-S."/>
            <person name="Charusanti P."/>
            <person name="Shaw S."/>
            <person name="Blin K."/>
            <person name="Weber T."/>
        </authorList>
    </citation>
    <scope>NUCLEOTIDE SEQUENCE</scope>
    <source>
        <strain evidence="2">NBC_00248</strain>
    </source>
</reference>
<feature type="compositionally biased region" description="Low complexity" evidence="1">
    <location>
        <begin position="29"/>
        <end position="74"/>
    </location>
</feature>
<gene>
    <name evidence="2" type="ORF">OG517_13770</name>
</gene>
<proteinExistence type="predicted"/>
<keyword evidence="3" id="KW-1185">Reference proteome</keyword>
<protein>
    <submittedName>
        <fullName evidence="2">SHOCT domain-containing protein</fullName>
    </submittedName>
</protein>
<dbReference type="RefSeq" id="WP_328961692.1">
    <property type="nucleotide sequence ID" value="NZ_CP108090.1"/>
</dbReference>
<evidence type="ECO:0000256" key="1">
    <source>
        <dbReference type="SAM" id="MobiDB-lite"/>
    </source>
</evidence>
<evidence type="ECO:0000313" key="2">
    <source>
        <dbReference type="EMBL" id="WUQ12419.1"/>
    </source>
</evidence>
<dbReference type="EMBL" id="CP108090">
    <property type="protein sequence ID" value="WUQ12419.1"/>
    <property type="molecule type" value="Genomic_DNA"/>
</dbReference>
<accession>A0ABZ1T959</accession>
<organism evidence="2 3">
    <name type="scientific">Streptomyces virginiae</name>
    <name type="common">Streptomyces cinnamonensis</name>
    <dbReference type="NCBI Taxonomy" id="1961"/>
    <lineage>
        <taxon>Bacteria</taxon>
        <taxon>Bacillati</taxon>
        <taxon>Actinomycetota</taxon>
        <taxon>Actinomycetes</taxon>
        <taxon>Kitasatosporales</taxon>
        <taxon>Streptomycetaceae</taxon>
        <taxon>Streptomyces</taxon>
    </lineage>
</organism>
<name>A0ABZ1T959_STRVG</name>
<feature type="region of interest" description="Disordered" evidence="1">
    <location>
        <begin position="29"/>
        <end position="99"/>
    </location>
</feature>
<evidence type="ECO:0000313" key="3">
    <source>
        <dbReference type="Proteomes" id="UP001432039"/>
    </source>
</evidence>
<sequence>MFIRPMGVTVRAANRPPGHPLLRGLLARASGAAEATAGSVGTAGPVAAAGPAGATGWTEPPARAQAEPPTGAPIEAPPEPPQPAEPEPEAAITPDHPAAAGLVAELTQLADLAREGLLTPQEFTTAKARLLRD</sequence>